<gene>
    <name evidence="2" type="ORF">FOB51_16335</name>
</gene>
<keyword evidence="2" id="KW-0413">Isomerase</keyword>
<evidence type="ECO:0000313" key="3">
    <source>
        <dbReference type="Proteomes" id="UP000324507"/>
    </source>
</evidence>
<protein>
    <submittedName>
        <fullName evidence="2">Sugar phosphate isomerase/epimerase</fullName>
    </submittedName>
</protein>
<dbReference type="AlphaFoldDB" id="A0A5P2QTM9"/>
<organism evidence="2 3">
    <name type="scientific">Paracoccus yeei</name>
    <dbReference type="NCBI Taxonomy" id="147645"/>
    <lineage>
        <taxon>Bacteria</taxon>
        <taxon>Pseudomonadati</taxon>
        <taxon>Pseudomonadota</taxon>
        <taxon>Alphaproteobacteria</taxon>
        <taxon>Rhodobacterales</taxon>
        <taxon>Paracoccaceae</taxon>
        <taxon>Paracoccus</taxon>
    </lineage>
</organism>
<proteinExistence type="predicted"/>
<dbReference type="InterPro" id="IPR036237">
    <property type="entry name" value="Xyl_isomerase-like_sf"/>
</dbReference>
<accession>A0A5P2QTM9</accession>
<dbReference type="PANTHER" id="PTHR12110">
    <property type="entry name" value="HYDROXYPYRUVATE ISOMERASE"/>
    <property type="match status" value="1"/>
</dbReference>
<dbReference type="PANTHER" id="PTHR12110:SF48">
    <property type="entry name" value="BLL3656 PROTEIN"/>
    <property type="match status" value="1"/>
</dbReference>
<sequence>MRPIYLSYLTAPVGDPFEALRIAADAGYAGLGLRLCDPATGMAASPLVGNPTLCRGFAASLKEAGLSVPEVEARVLMRGPDPQIAPEVLEAAAMLGRPCVIAVADQRGAIEPTEVRDRFAALCTEVAAFGLEAGFEPIAHRAVGSLDHALEIVSGAGQGARLVLDALHLHRMGIGADRLARVDPALMRVFHLCDAPPIPADLEGHIDHSARNRLLPGEGVLPLPEYVRALPPDMPVALEIPMMRMQETVPPAQRARMAIAATLALLEKEGSR</sequence>
<dbReference type="SUPFAM" id="SSF51658">
    <property type="entry name" value="Xylose isomerase-like"/>
    <property type="match status" value="1"/>
</dbReference>
<dbReference type="RefSeq" id="WP_150351194.1">
    <property type="nucleotide sequence ID" value="NZ_CP038095.1"/>
</dbReference>
<dbReference type="Pfam" id="PF01261">
    <property type="entry name" value="AP_endonuc_2"/>
    <property type="match status" value="1"/>
</dbReference>
<evidence type="ECO:0000313" key="2">
    <source>
        <dbReference type="EMBL" id="QEU09441.1"/>
    </source>
</evidence>
<dbReference type="Proteomes" id="UP000324507">
    <property type="component" value="Chromosome"/>
</dbReference>
<reference evidence="2 3" key="1">
    <citation type="submission" date="2019-09" db="EMBL/GenBank/DDBJ databases">
        <title>FDA dAtabase for Regulatory Grade micrObial Sequences (FDA-ARGOS): Supporting development and validation of Infectious Disease Dx tests.</title>
        <authorList>
            <person name="Sciortino C."/>
            <person name="Tallon L."/>
            <person name="Sadzewicz L."/>
            <person name="Vavikolanu K."/>
            <person name="Mehta A."/>
            <person name="Aluvathingal J."/>
            <person name="Nadendla S."/>
            <person name="Nandy P."/>
            <person name="Geyer C."/>
            <person name="Yan Y."/>
            <person name="Sichtig H."/>
        </authorList>
    </citation>
    <scope>NUCLEOTIDE SEQUENCE [LARGE SCALE GENOMIC DNA]</scope>
    <source>
        <strain evidence="2 3">FDAARGOS_643</strain>
    </source>
</reference>
<dbReference type="GO" id="GO:0016853">
    <property type="term" value="F:isomerase activity"/>
    <property type="evidence" value="ECO:0007669"/>
    <property type="project" value="UniProtKB-KW"/>
</dbReference>
<evidence type="ECO:0000259" key="1">
    <source>
        <dbReference type="Pfam" id="PF01261"/>
    </source>
</evidence>
<dbReference type="InterPro" id="IPR050312">
    <property type="entry name" value="IolE/XylAMocC-like"/>
</dbReference>
<name>A0A5P2QTM9_9RHOB</name>
<dbReference type="Gene3D" id="3.20.20.150">
    <property type="entry name" value="Divalent-metal-dependent TIM barrel enzymes"/>
    <property type="match status" value="1"/>
</dbReference>
<feature type="domain" description="Xylose isomerase-like TIM barrel" evidence="1">
    <location>
        <begin position="21"/>
        <end position="256"/>
    </location>
</feature>
<dbReference type="InterPro" id="IPR013022">
    <property type="entry name" value="Xyl_isomerase-like_TIM-brl"/>
</dbReference>
<dbReference type="EMBL" id="CP044081">
    <property type="protein sequence ID" value="QEU09441.1"/>
    <property type="molecule type" value="Genomic_DNA"/>
</dbReference>